<organism evidence="12 13">
    <name type="scientific">Colletotrichum lupini</name>
    <dbReference type="NCBI Taxonomy" id="145971"/>
    <lineage>
        <taxon>Eukaryota</taxon>
        <taxon>Fungi</taxon>
        <taxon>Dikarya</taxon>
        <taxon>Ascomycota</taxon>
        <taxon>Pezizomycotina</taxon>
        <taxon>Sordariomycetes</taxon>
        <taxon>Hypocreomycetidae</taxon>
        <taxon>Glomerellales</taxon>
        <taxon>Glomerellaceae</taxon>
        <taxon>Colletotrichum</taxon>
        <taxon>Colletotrichum acutatum species complex</taxon>
    </lineage>
</organism>
<dbReference type="GO" id="GO:0002183">
    <property type="term" value="P:cytoplasmic translational initiation"/>
    <property type="evidence" value="ECO:0007669"/>
    <property type="project" value="TreeGrafter"/>
</dbReference>
<evidence type="ECO:0000256" key="10">
    <source>
        <dbReference type="SAM" id="MobiDB-lite"/>
    </source>
</evidence>
<evidence type="ECO:0000256" key="9">
    <source>
        <dbReference type="SAM" id="Coils"/>
    </source>
</evidence>
<dbReference type="SUPFAM" id="SSF53448">
    <property type="entry name" value="Nucleotide-diphospho-sugar transferases"/>
    <property type="match status" value="1"/>
</dbReference>
<dbReference type="InterPro" id="IPR056818">
    <property type="entry name" value="GlmU/GlgC-like_hexapep"/>
</dbReference>
<keyword evidence="3" id="KW-0963">Cytoplasm</keyword>
<protein>
    <recommendedName>
        <fullName evidence="6">Translation initiation factor eIF2B subunit gamma</fullName>
    </recommendedName>
    <alternativeName>
        <fullName evidence="7">eIF2B GDP-GTP exchange factor subunit gamma</fullName>
    </alternativeName>
</protein>
<evidence type="ECO:0000256" key="8">
    <source>
        <dbReference type="ARBA" id="ARBA00046432"/>
    </source>
</evidence>
<sequence length="918" mass="100273">MGELNGQGAKAQGGSRAKVSSRQPDRGYTDNHVHHPTLMRDVNSGSLPIGRGSFFGDDSFSAQTKISRNGLLNRHWSQFLRSHTPASLAAVTCRNRDTPPNHFEMPHAVSMPSPGLQALVLCGPGSSFPTFTSNPDENPKALLPIANRPMVWYPVDFCYRMGITIMDIMRLTTVDITLICPASAEAAMTTALNTNPHLTALPLPRPDILAPKELDQTTGTAEILRLPEVKELVKSDFVVLPCDLICEVAGEKLLQAWMVKGASMSDLLSAPKYSGSRQSPFSGGLGVWYETKTATPVKGEETDFIAVTPSTPSPVAPPKGSLLPNLSNLVTSIPTDSLKDLMETRRGFAVRHGLLRSHPRLKMLTTHRDAHLYILPRWIMDFVDKNDRLENIGEDVIGWWAKATWQKGLAEKLQLDEVLRKEEADDSDDDDSLQESASSPQDEDPEELRPSRGIDDNALDGKDFDGTNPKGASLNVPPIIAYVHPSGADAPMIRRVDTAQLLLNVSLQLAKVPSVEETGSEAASPFAHAKKVAYPEGVKGRTTITKADSLVGENVTVEEKVAIKESVVGAGCQLNEGAKLSQCLLMEGAVVGKNCKLTRCILGKRCVIGDNSVLTNVEVQENLLVEARTEEKDTKLMSSDGLEATEEEMQGVLEDMDNEIMAQNEEANFALATVEDAPVFTRPNPRMRDGGGQLPAMRDPRQSPEAKRRTISRYSRAPVVLVELYSWSESRRRAGRAKPTPRKQREPGTALTRNERSGTFARLVHDNGIPEARVSPPKALASSSGAIVLEASGSIGNSREVRRAHSSRELLAETTEERPKTPQLERSKVMVSSPEFPLSFRIAAEEGAIAKNILPLDLLTPGMKSARDSRREWERWDFGEGLCRISPSARGKLTLQGSPILGPLERPEERHSADDATV</sequence>
<evidence type="ECO:0000313" key="13">
    <source>
        <dbReference type="Proteomes" id="UP000830671"/>
    </source>
</evidence>
<keyword evidence="4" id="KW-0396">Initiation factor</keyword>
<dbReference type="Gene3D" id="2.160.10.10">
    <property type="entry name" value="Hexapeptide repeat proteins"/>
    <property type="match status" value="1"/>
</dbReference>
<evidence type="ECO:0000256" key="3">
    <source>
        <dbReference type="ARBA" id="ARBA00022490"/>
    </source>
</evidence>
<feature type="domain" description="Glucose-1-phosphate adenylyltransferase/Bifunctional protein GlmU-like C-terminal hexapeptide" evidence="11">
    <location>
        <begin position="544"/>
        <end position="613"/>
    </location>
</feature>
<evidence type="ECO:0000256" key="7">
    <source>
        <dbReference type="ARBA" id="ARBA00044229"/>
    </source>
</evidence>
<feature type="compositionally biased region" description="Acidic residues" evidence="10">
    <location>
        <begin position="424"/>
        <end position="433"/>
    </location>
</feature>
<feature type="compositionally biased region" description="Basic residues" evidence="10">
    <location>
        <begin position="733"/>
        <end position="742"/>
    </location>
</feature>
<dbReference type="RefSeq" id="XP_049137007.1">
    <property type="nucleotide sequence ID" value="XM_049281050.1"/>
</dbReference>
<dbReference type="GeneID" id="73336060"/>
<dbReference type="KEGG" id="clup:CLUP02_02015"/>
<dbReference type="InterPro" id="IPR029044">
    <property type="entry name" value="Nucleotide-diphossugar_trans"/>
</dbReference>
<feature type="compositionally biased region" description="Basic and acidic residues" evidence="10">
    <location>
        <begin position="23"/>
        <end position="33"/>
    </location>
</feature>
<feature type="compositionally biased region" description="Basic and acidic residues" evidence="10">
    <location>
        <begin position="698"/>
        <end position="708"/>
    </location>
</feature>
<dbReference type="InterPro" id="IPR051960">
    <property type="entry name" value="eIF2B_gamma"/>
</dbReference>
<dbReference type="Gene3D" id="3.90.550.10">
    <property type="entry name" value="Spore Coat Polysaccharide Biosynthesis Protein SpsA, Chain A"/>
    <property type="match status" value="1"/>
</dbReference>
<dbReference type="GO" id="GO:0005829">
    <property type="term" value="C:cytosol"/>
    <property type="evidence" value="ECO:0007669"/>
    <property type="project" value="UniProtKB-SubCell"/>
</dbReference>
<dbReference type="Proteomes" id="UP000830671">
    <property type="component" value="Chromosome 1"/>
</dbReference>
<dbReference type="EMBL" id="CP019471">
    <property type="protein sequence ID" value="UQC75361.1"/>
    <property type="molecule type" value="Genomic_DNA"/>
</dbReference>
<evidence type="ECO:0000256" key="5">
    <source>
        <dbReference type="ARBA" id="ARBA00022917"/>
    </source>
</evidence>
<comment type="subcellular location">
    <subcellularLocation>
        <location evidence="1">Cytoplasm</location>
        <location evidence="1">Cytosol</location>
    </subcellularLocation>
</comment>
<dbReference type="InterPro" id="IPR011004">
    <property type="entry name" value="Trimer_LpxA-like_sf"/>
</dbReference>
<dbReference type="GO" id="GO:0005085">
    <property type="term" value="F:guanyl-nucleotide exchange factor activity"/>
    <property type="evidence" value="ECO:0007669"/>
    <property type="project" value="TreeGrafter"/>
</dbReference>
<reference evidence="12" key="1">
    <citation type="journal article" date="2021" name="Mol. Plant Microbe Interact.">
        <title>Complete Genome Sequence of the Plant-Pathogenic Fungus Colletotrichum lupini.</title>
        <authorList>
            <person name="Baroncelli R."/>
            <person name="Pensec F."/>
            <person name="Da Lio D."/>
            <person name="Boufleur T."/>
            <person name="Vicente I."/>
            <person name="Sarrocco S."/>
            <person name="Picot A."/>
            <person name="Baraldi E."/>
            <person name="Sukno S."/>
            <person name="Thon M."/>
            <person name="Le Floch G."/>
        </authorList>
    </citation>
    <scope>NUCLEOTIDE SEQUENCE</scope>
    <source>
        <strain evidence="12">IMI 504893</strain>
    </source>
</reference>
<proteinExistence type="inferred from homology"/>
<feature type="compositionally biased region" description="Basic and acidic residues" evidence="10">
    <location>
        <begin position="447"/>
        <end position="465"/>
    </location>
</feature>
<keyword evidence="9" id="KW-0175">Coiled coil</keyword>
<comment type="similarity">
    <text evidence="2">Belongs to the eIF-2B gamma/epsilon subunits family.</text>
</comment>
<feature type="region of interest" description="Disordered" evidence="10">
    <location>
        <begin position="730"/>
        <end position="753"/>
    </location>
</feature>
<feature type="compositionally biased region" description="Basic and acidic residues" evidence="10">
    <location>
        <begin position="799"/>
        <end position="828"/>
    </location>
</feature>
<dbReference type="PANTHER" id="PTHR45989">
    <property type="entry name" value="TRANSLATION INITIATION FACTOR EIF-2B SUBUNIT GAMMA"/>
    <property type="match status" value="1"/>
</dbReference>
<feature type="region of interest" description="Disordered" evidence="10">
    <location>
        <begin position="680"/>
        <end position="711"/>
    </location>
</feature>
<dbReference type="SUPFAM" id="SSF51161">
    <property type="entry name" value="Trimeric LpxA-like enzymes"/>
    <property type="match status" value="1"/>
</dbReference>
<accession>A0A9Q8SDG1</accession>
<name>A0A9Q8SDG1_9PEZI</name>
<evidence type="ECO:0000256" key="1">
    <source>
        <dbReference type="ARBA" id="ARBA00004514"/>
    </source>
</evidence>
<feature type="coiled-coil region" evidence="9">
    <location>
        <begin position="646"/>
        <end position="673"/>
    </location>
</feature>
<evidence type="ECO:0000259" key="11">
    <source>
        <dbReference type="Pfam" id="PF24894"/>
    </source>
</evidence>
<dbReference type="PANTHER" id="PTHR45989:SF1">
    <property type="entry name" value="TRANSLATION INITIATION FACTOR EIF-2B SUBUNIT GAMMA"/>
    <property type="match status" value="1"/>
</dbReference>
<evidence type="ECO:0000256" key="6">
    <source>
        <dbReference type="ARBA" id="ARBA00044196"/>
    </source>
</evidence>
<feature type="region of interest" description="Disordered" evidence="10">
    <location>
        <begin position="1"/>
        <end position="42"/>
    </location>
</feature>
<evidence type="ECO:0000313" key="12">
    <source>
        <dbReference type="EMBL" id="UQC75361.1"/>
    </source>
</evidence>
<feature type="region of interest" description="Disordered" evidence="10">
    <location>
        <begin position="893"/>
        <end position="918"/>
    </location>
</feature>
<dbReference type="GO" id="GO:0005851">
    <property type="term" value="C:eukaryotic translation initiation factor 2B complex"/>
    <property type="evidence" value="ECO:0007669"/>
    <property type="project" value="TreeGrafter"/>
</dbReference>
<feature type="compositionally biased region" description="Basic and acidic residues" evidence="10">
    <location>
        <begin position="905"/>
        <end position="918"/>
    </location>
</feature>
<dbReference type="GO" id="GO:0003743">
    <property type="term" value="F:translation initiation factor activity"/>
    <property type="evidence" value="ECO:0007669"/>
    <property type="project" value="UniProtKB-KW"/>
</dbReference>
<keyword evidence="13" id="KW-1185">Reference proteome</keyword>
<dbReference type="AlphaFoldDB" id="A0A9Q8SDG1"/>
<feature type="region of interest" description="Disordered" evidence="10">
    <location>
        <begin position="420"/>
        <end position="471"/>
    </location>
</feature>
<dbReference type="Pfam" id="PF24894">
    <property type="entry name" value="Hexapep_GlmU"/>
    <property type="match status" value="1"/>
</dbReference>
<keyword evidence="5" id="KW-0648">Protein biosynthesis</keyword>
<evidence type="ECO:0000256" key="4">
    <source>
        <dbReference type="ARBA" id="ARBA00022540"/>
    </source>
</evidence>
<comment type="subunit">
    <text evidence="8">Component of the translation initiation factor 2B (eIF2B) complex which is a heterodecamer of two sets of five different subunits: alpha, beta, gamma, delta and epsilon. Subunits alpha, beta and delta comprise a regulatory subcomplex and subunits epsilon and gamma comprise a catalytic subcomplex. Within the complex, the hexameric regulatory complex resides at the center, with the two heterodimeric catalytic subcomplexes bound on opposite sides.</text>
</comment>
<dbReference type="CDD" id="cd04652">
    <property type="entry name" value="LbH_eIF2B_gamma_C"/>
    <property type="match status" value="1"/>
</dbReference>
<gene>
    <name evidence="12" type="ORF">CLUP02_02015</name>
</gene>
<evidence type="ECO:0000256" key="2">
    <source>
        <dbReference type="ARBA" id="ARBA00007878"/>
    </source>
</evidence>
<feature type="region of interest" description="Disordered" evidence="10">
    <location>
        <begin position="797"/>
        <end position="829"/>
    </location>
</feature>